<feature type="non-terminal residue" evidence="2">
    <location>
        <position position="1"/>
    </location>
</feature>
<accession>A0A9D1RHT2</accession>
<dbReference type="PANTHER" id="PTHR10224:SF12">
    <property type="entry name" value="GLYOXALASE ELBB"/>
    <property type="match status" value="1"/>
</dbReference>
<sequence>VILSGCGNRDGSEIQETLSVLLAINRMGMQYVCFAPEMNFKAVDYLSGQKTEEERNVLTESARMVRGQVKALNLYKAEDFDALVFPGGMGAALNLSDFGTKGENMEVVKEIREAIERTYELHKPIAAICIAPVVLAKVLGKNGICLTFGEECEASKVAEKLGARHIKAGATEVVVDRKHKILTTPAYMVAENISQIFEGGNNIVRELKALLD</sequence>
<dbReference type="NCBIfam" id="NF008747">
    <property type="entry name" value="PRK11780.1"/>
    <property type="match status" value="1"/>
</dbReference>
<dbReference type="Gene3D" id="3.40.50.880">
    <property type="match status" value="1"/>
</dbReference>
<dbReference type="EC" id="4.2.1.-" evidence="2"/>
<dbReference type="PANTHER" id="PTHR10224">
    <property type="entry name" value="ES1 PROTEIN HOMOLOG, MITOCHONDRIAL"/>
    <property type="match status" value="1"/>
</dbReference>
<evidence type="ECO:0000313" key="2">
    <source>
        <dbReference type="EMBL" id="HIW87680.1"/>
    </source>
</evidence>
<dbReference type="InterPro" id="IPR002818">
    <property type="entry name" value="DJ-1/PfpI"/>
</dbReference>
<dbReference type="Pfam" id="PF01965">
    <property type="entry name" value="DJ-1_PfpI"/>
    <property type="match status" value="1"/>
</dbReference>
<dbReference type="InterPro" id="IPR029062">
    <property type="entry name" value="Class_I_gatase-like"/>
</dbReference>
<dbReference type="GO" id="GO:0016829">
    <property type="term" value="F:lyase activity"/>
    <property type="evidence" value="ECO:0007669"/>
    <property type="project" value="UniProtKB-KW"/>
</dbReference>
<reference evidence="2" key="2">
    <citation type="submission" date="2021-04" db="EMBL/GenBank/DDBJ databases">
        <authorList>
            <person name="Gilroy R."/>
        </authorList>
    </citation>
    <scope>NUCLEOTIDE SEQUENCE</scope>
    <source>
        <strain evidence="2">Gambia16-930</strain>
    </source>
</reference>
<dbReference type="AlphaFoldDB" id="A0A9D1RHT2"/>
<reference evidence="2" key="1">
    <citation type="journal article" date="2021" name="PeerJ">
        <title>Extensive microbial diversity within the chicken gut microbiome revealed by metagenomics and culture.</title>
        <authorList>
            <person name="Gilroy R."/>
            <person name="Ravi A."/>
            <person name="Getino M."/>
            <person name="Pursley I."/>
            <person name="Horton D.L."/>
            <person name="Alikhan N.F."/>
            <person name="Baker D."/>
            <person name="Gharbi K."/>
            <person name="Hall N."/>
            <person name="Watson M."/>
            <person name="Adriaenssens E.M."/>
            <person name="Foster-Nyarko E."/>
            <person name="Jarju S."/>
            <person name="Secka A."/>
            <person name="Antonio M."/>
            <person name="Oren A."/>
            <person name="Chaudhuri R.R."/>
            <person name="La Ragione R."/>
            <person name="Hildebrand F."/>
            <person name="Pallen M.J."/>
        </authorList>
    </citation>
    <scope>NUCLEOTIDE SEQUENCE</scope>
    <source>
        <strain evidence="2">Gambia16-930</strain>
    </source>
</reference>
<dbReference type="Proteomes" id="UP000824267">
    <property type="component" value="Unassembled WGS sequence"/>
</dbReference>
<comment type="caution">
    <text evidence="2">The sequence shown here is derived from an EMBL/GenBank/DDBJ whole genome shotgun (WGS) entry which is preliminary data.</text>
</comment>
<organism evidence="2 3">
    <name type="scientific">Candidatus Onthomorpha intestinigallinarum</name>
    <dbReference type="NCBI Taxonomy" id="2840880"/>
    <lineage>
        <taxon>Bacteria</taxon>
        <taxon>Pseudomonadati</taxon>
        <taxon>Bacteroidota</taxon>
        <taxon>Bacteroidia</taxon>
        <taxon>Bacteroidales</taxon>
        <taxon>Candidatus Onthomorpha</taxon>
    </lineage>
</organism>
<dbReference type="SUPFAM" id="SSF52317">
    <property type="entry name" value="Class I glutamine amidotransferase-like"/>
    <property type="match status" value="1"/>
</dbReference>
<gene>
    <name evidence="2" type="primary">elbB</name>
    <name evidence="2" type="ORF">IAC47_05340</name>
</gene>
<proteinExistence type="predicted"/>
<name>A0A9D1RHT2_9BACT</name>
<evidence type="ECO:0000259" key="1">
    <source>
        <dbReference type="Pfam" id="PF01965"/>
    </source>
</evidence>
<keyword evidence="2" id="KW-0456">Lyase</keyword>
<dbReference type="EMBL" id="DXGG01000169">
    <property type="protein sequence ID" value="HIW87680.1"/>
    <property type="molecule type" value="Genomic_DNA"/>
</dbReference>
<evidence type="ECO:0000313" key="3">
    <source>
        <dbReference type="Proteomes" id="UP000824267"/>
    </source>
</evidence>
<protein>
    <submittedName>
        <fullName evidence="2">Isoprenoid biosynthesis glyoxalase ElbB</fullName>
        <ecNumber evidence="2">4.2.1.-</ecNumber>
    </submittedName>
</protein>
<feature type="domain" description="DJ-1/PfpI" evidence="1">
    <location>
        <begin position="76"/>
        <end position="178"/>
    </location>
</feature>